<accession>A0A177L625</accession>
<protein>
    <submittedName>
        <fullName evidence="1">Uncharacterized protein</fullName>
    </submittedName>
</protein>
<reference evidence="1 2" key="1">
    <citation type="submission" date="2016-01" db="EMBL/GenBank/DDBJ databases">
        <title>Investigation of taxonomic status of Bacillus aminovorans.</title>
        <authorList>
            <person name="Verma A."/>
            <person name="Pal Y."/>
            <person name="Krishnamurthi S."/>
        </authorList>
    </citation>
    <scope>NUCLEOTIDE SEQUENCE [LARGE SCALE GENOMIC DNA]</scope>
    <source>
        <strain evidence="1 2">DSM 1314</strain>
    </source>
</reference>
<dbReference type="RefSeq" id="WP_063965881.1">
    <property type="nucleotide sequence ID" value="NZ_JBCNAN010000077.1"/>
</dbReference>
<keyword evidence="2" id="KW-1185">Reference proteome</keyword>
<evidence type="ECO:0000313" key="2">
    <source>
        <dbReference type="Proteomes" id="UP000076935"/>
    </source>
</evidence>
<dbReference type="Proteomes" id="UP000076935">
    <property type="component" value="Unassembled WGS sequence"/>
</dbReference>
<dbReference type="AlphaFoldDB" id="A0A177L625"/>
<dbReference type="EMBL" id="LQWY01000033">
    <property type="protein sequence ID" value="OAH60752.1"/>
    <property type="molecule type" value="Genomic_DNA"/>
</dbReference>
<comment type="caution">
    <text evidence="1">The sequence shown here is derived from an EMBL/GenBank/DDBJ whole genome shotgun (WGS) entry which is preliminary data.</text>
</comment>
<organism evidence="1 2">
    <name type="scientific">Domibacillus aminovorans</name>
    <dbReference type="NCBI Taxonomy" id="29332"/>
    <lineage>
        <taxon>Bacteria</taxon>
        <taxon>Bacillati</taxon>
        <taxon>Bacillota</taxon>
        <taxon>Bacilli</taxon>
        <taxon>Bacillales</taxon>
        <taxon>Bacillaceae</taxon>
        <taxon>Domibacillus</taxon>
    </lineage>
</organism>
<evidence type="ECO:0000313" key="1">
    <source>
        <dbReference type="EMBL" id="OAH60752.1"/>
    </source>
</evidence>
<proteinExistence type="predicted"/>
<sequence length="113" mass="12821">MNKVVIDALKNVGAPVSFQEYTGSATTYITFFFYNEKGVFHAENEELATGHSLQVDIWSTGNYSSLVKEVKTRMNATGFTRTFAADLYEEPSGSTQKARIFHKALRFRYTEFV</sequence>
<name>A0A177L625_9BACI</name>
<gene>
    <name evidence="1" type="ORF">AWH49_15545</name>
</gene>